<name>A0A8T0BNV7_SILME</name>
<dbReference type="SMART" id="SM00013">
    <property type="entry name" value="LRRNT"/>
    <property type="match status" value="2"/>
</dbReference>
<dbReference type="SMART" id="SM00082">
    <property type="entry name" value="LRRCT"/>
    <property type="match status" value="3"/>
</dbReference>
<dbReference type="InterPro" id="IPR003591">
    <property type="entry name" value="Leu-rich_rpt_typical-subtyp"/>
</dbReference>
<feature type="domain" description="LRRNT" evidence="12">
    <location>
        <begin position="29"/>
        <end position="65"/>
    </location>
</feature>
<feature type="region of interest" description="Disordered" evidence="9">
    <location>
        <begin position="262"/>
        <end position="324"/>
    </location>
</feature>
<reference evidence="14" key="1">
    <citation type="submission" date="2020-08" db="EMBL/GenBank/DDBJ databases">
        <title>Chromosome-level assembly of Southern catfish (Silurus meridionalis) provides insights into visual adaptation to the nocturnal and benthic lifestyles.</title>
        <authorList>
            <person name="Zhang Y."/>
            <person name="Wang D."/>
            <person name="Peng Z."/>
        </authorList>
    </citation>
    <scope>NUCLEOTIDE SEQUENCE</scope>
    <source>
        <strain evidence="14">SWU-2019-XX</strain>
        <tissue evidence="14">Muscle</tissue>
    </source>
</reference>
<gene>
    <name evidence="14" type="ORF">HF521_018294</name>
</gene>
<evidence type="ECO:0000256" key="2">
    <source>
        <dbReference type="ARBA" id="ARBA00010439"/>
    </source>
</evidence>
<feature type="domain" description="LRRCT" evidence="13">
    <location>
        <begin position="217"/>
        <end position="265"/>
    </location>
</feature>
<dbReference type="GO" id="GO:0007409">
    <property type="term" value="P:axonogenesis"/>
    <property type="evidence" value="ECO:0007669"/>
    <property type="project" value="TreeGrafter"/>
</dbReference>
<proteinExistence type="inferred from homology"/>
<evidence type="ECO:0000313" key="15">
    <source>
        <dbReference type="Proteomes" id="UP000606274"/>
    </source>
</evidence>
<dbReference type="AlphaFoldDB" id="A0A8T0BNV7"/>
<dbReference type="Proteomes" id="UP000606274">
    <property type="component" value="Unassembled WGS sequence"/>
</dbReference>
<evidence type="ECO:0000256" key="4">
    <source>
        <dbReference type="ARBA" id="ARBA00022692"/>
    </source>
</evidence>
<evidence type="ECO:0008006" key="16">
    <source>
        <dbReference type="Google" id="ProtNLM"/>
    </source>
</evidence>
<dbReference type="InterPro" id="IPR001611">
    <property type="entry name" value="Leu-rich_rpt"/>
</dbReference>
<evidence type="ECO:0000256" key="5">
    <source>
        <dbReference type="ARBA" id="ARBA00022729"/>
    </source>
</evidence>
<dbReference type="Pfam" id="PF13855">
    <property type="entry name" value="LRR_8"/>
    <property type="match status" value="3"/>
</dbReference>
<keyword evidence="15" id="KW-1185">Reference proteome</keyword>
<feature type="transmembrane region" description="Helical" evidence="10">
    <location>
        <begin position="877"/>
        <end position="903"/>
    </location>
</feature>
<keyword evidence="8 10" id="KW-0472">Membrane</keyword>
<dbReference type="SUPFAM" id="SSF52058">
    <property type="entry name" value="L domain-like"/>
    <property type="match status" value="3"/>
</dbReference>
<feature type="domain" description="LRRCT" evidence="13">
    <location>
        <begin position="533"/>
        <end position="581"/>
    </location>
</feature>
<dbReference type="GO" id="GO:0016020">
    <property type="term" value="C:membrane"/>
    <property type="evidence" value="ECO:0007669"/>
    <property type="project" value="UniProtKB-SubCell"/>
</dbReference>
<dbReference type="EMBL" id="JABFDY010000005">
    <property type="protein sequence ID" value="KAF7707076.1"/>
    <property type="molecule type" value="Genomic_DNA"/>
</dbReference>
<dbReference type="PANTHER" id="PTHR45773:SF4">
    <property type="entry name" value="SLIT AND NTRK-LIKE PROTEIN 2"/>
    <property type="match status" value="1"/>
</dbReference>
<dbReference type="InterPro" id="IPR000483">
    <property type="entry name" value="Cys-rich_flank_reg_C"/>
</dbReference>
<dbReference type="SMART" id="SM00365">
    <property type="entry name" value="LRR_SD22"/>
    <property type="match status" value="6"/>
</dbReference>
<comment type="subcellular location">
    <subcellularLocation>
        <location evidence="1">Membrane</location>
        <topology evidence="1">Single-pass type I membrane protein</topology>
    </subcellularLocation>
</comment>
<feature type="domain" description="LRRCT" evidence="13">
    <location>
        <begin position="783"/>
        <end position="833"/>
    </location>
</feature>
<keyword evidence="4 10" id="KW-0812">Transmembrane</keyword>
<dbReference type="SMART" id="SM00364">
    <property type="entry name" value="LRR_BAC"/>
    <property type="match status" value="7"/>
</dbReference>
<dbReference type="Pfam" id="PF01463">
    <property type="entry name" value="LRRCT"/>
    <property type="match status" value="1"/>
</dbReference>
<accession>A0A8T0BNV7</accession>
<evidence type="ECO:0000256" key="6">
    <source>
        <dbReference type="ARBA" id="ARBA00022737"/>
    </source>
</evidence>
<dbReference type="PANTHER" id="PTHR45773">
    <property type="entry name" value="SLIT AND NTRK-LIKE PROTEIN 4-RELATED"/>
    <property type="match status" value="1"/>
</dbReference>
<protein>
    <recommendedName>
        <fullName evidence="16">SLIT and NTRK-like protein 2</fullName>
    </recommendedName>
</protein>
<dbReference type="InterPro" id="IPR032675">
    <property type="entry name" value="LRR_dom_sf"/>
</dbReference>
<keyword evidence="5 11" id="KW-0732">Signal</keyword>
<dbReference type="GO" id="GO:0051965">
    <property type="term" value="P:positive regulation of synapse assembly"/>
    <property type="evidence" value="ECO:0007669"/>
    <property type="project" value="TreeGrafter"/>
</dbReference>
<feature type="region of interest" description="Disordered" evidence="9">
    <location>
        <begin position="579"/>
        <end position="637"/>
    </location>
</feature>
<sequence length="1104" mass="124039">MLNNVLLLSVLTVTGFSSRTESRKTSKDICKSRCPCEEKENALNINCENKGFTSLSAFQPPQNKISQLFLNGNFLTRLNANEFVNYGNVTSLHLGNNGLQEIRTGAFNGLKNLKRLHLNNNNLEIIREDTFSGLESLEYLQADYNYISAIEAGAFNKLNKLKVLILNDNLLLSLPNNIFRFVMLTHLDLRGNRLKTLPFAGVLEHIGGIMEIQLEENPWNCTCDLVPLKAWLDTIAVFVGDVVCETPFRLHGKDVTQLIKQDLCPRRSTGDSTPRAMQPPPPDPQHRVPVPTLRSHSAPTRAPKASRPPRMRSRPTPRVTSGRDKHVYGPIMVYQTRSPVPMTCPGICVCTSQSPDSGLNVNCQERKLHNISDLQPKPSYPKKLHLTGNHLQIIYRADLTEYSTLELLHLGNNRIAIIQDGAFENLTSLRRLYLNGNYIESLSQALFTGLQSLQYLYLEYNIIKDIFPNTFNSLHNLQLLFLNNNLLRSLPDNVFGGTMLTRLNLRNNHFSHLPVNGVLDQLSAFVQIDLQENPWNCTCDLVPLKAWLDTIAVFVGDVVCETPFRLHGKDVTQLIKQDLCPRRSTGDSTPRAMQPPPPDPQHRVPVPTLRSHSAPTRAPKASRPPRMRSRPTPRVTSGRDKHIIYRADLTEYSTLELLHLGNNRIAIIQDGAFENLTSLRRLYLNGNYIESLSQALFTGLQSLQYLYLEYNIIKDIFPNTFNSLHNLQLLFLNNNLLRSLPDNVFGGTMLTRLNLRNNHFSHLPVNGVLDQLSAFVQIDLQENPWECTCGIVPLKNWMELSSTSVVVNEITCDSPSKHAGRLLRSLRNDAICVENDETPAPATKAPTTISVTTEVTPSPTVAPTEEAQPETHPEVPLSVLILGLLVVFILSVCFGAGIFVFVLKRRKAVESVPATAAANSLDLSSFQAHYGHYDTEQSTGKREGHVYNYIPAAVGQMCPNPIYVQKENEHVAYYRNLKDLGFGAPEPKREEFGRSPTYTISTLEHVEENPQQGSCEPELLYQNVAERVRELPTAAPFGYSFCTLPKRPLAPPYEAAVRPNRDRLNKTVLYGTPRKHAEQLLPAKLKTEPDYLEVLEKHTAMSQL</sequence>
<comment type="caution">
    <text evidence="14">The sequence shown here is derived from an EMBL/GenBank/DDBJ whole genome shotgun (WGS) entry which is preliminary data.</text>
</comment>
<feature type="signal peptide" evidence="11">
    <location>
        <begin position="1"/>
        <end position="22"/>
    </location>
</feature>
<evidence type="ECO:0000256" key="8">
    <source>
        <dbReference type="ARBA" id="ARBA00023136"/>
    </source>
</evidence>
<keyword evidence="7 10" id="KW-1133">Transmembrane helix</keyword>
<evidence type="ECO:0000256" key="10">
    <source>
        <dbReference type="SAM" id="Phobius"/>
    </source>
</evidence>
<organism evidence="14 15">
    <name type="scientific">Silurus meridionalis</name>
    <name type="common">Southern catfish</name>
    <name type="synonym">Silurus soldatovi meridionalis</name>
    <dbReference type="NCBI Taxonomy" id="175797"/>
    <lineage>
        <taxon>Eukaryota</taxon>
        <taxon>Metazoa</taxon>
        <taxon>Chordata</taxon>
        <taxon>Craniata</taxon>
        <taxon>Vertebrata</taxon>
        <taxon>Euteleostomi</taxon>
        <taxon>Actinopterygii</taxon>
        <taxon>Neopterygii</taxon>
        <taxon>Teleostei</taxon>
        <taxon>Ostariophysi</taxon>
        <taxon>Siluriformes</taxon>
        <taxon>Siluridae</taxon>
        <taxon>Silurus</taxon>
    </lineage>
</organism>
<feature type="chain" id="PRO_5035917695" description="SLIT and NTRK-like protein 2" evidence="11">
    <location>
        <begin position="23"/>
        <end position="1104"/>
    </location>
</feature>
<evidence type="ECO:0000259" key="12">
    <source>
        <dbReference type="SMART" id="SM00013"/>
    </source>
</evidence>
<comment type="similarity">
    <text evidence="2">Belongs to the SLITRK family.</text>
</comment>
<dbReference type="GO" id="GO:0098978">
    <property type="term" value="C:glutamatergic synapse"/>
    <property type="evidence" value="ECO:0007669"/>
    <property type="project" value="TreeGrafter"/>
</dbReference>
<evidence type="ECO:0000256" key="9">
    <source>
        <dbReference type="SAM" id="MobiDB-lite"/>
    </source>
</evidence>
<keyword evidence="3" id="KW-0433">Leucine-rich repeat</keyword>
<evidence type="ECO:0000256" key="1">
    <source>
        <dbReference type="ARBA" id="ARBA00004479"/>
    </source>
</evidence>
<dbReference type="InterPro" id="IPR000372">
    <property type="entry name" value="LRRNT"/>
</dbReference>
<evidence type="ECO:0000256" key="11">
    <source>
        <dbReference type="SAM" id="SignalP"/>
    </source>
</evidence>
<dbReference type="FunFam" id="3.80.10.10:FF:000001">
    <property type="entry name" value="SLIT and NTRK-like family, member 1"/>
    <property type="match status" value="3"/>
</dbReference>
<feature type="domain" description="LRRNT" evidence="12">
    <location>
        <begin position="343"/>
        <end position="380"/>
    </location>
</feature>
<evidence type="ECO:0000256" key="3">
    <source>
        <dbReference type="ARBA" id="ARBA00022614"/>
    </source>
</evidence>
<keyword evidence="6" id="KW-0677">Repeat</keyword>
<dbReference type="SMART" id="SM00369">
    <property type="entry name" value="LRR_TYP"/>
    <property type="match status" value="15"/>
</dbReference>
<evidence type="ECO:0000256" key="7">
    <source>
        <dbReference type="ARBA" id="ARBA00022989"/>
    </source>
</evidence>
<evidence type="ECO:0000259" key="13">
    <source>
        <dbReference type="SMART" id="SM00082"/>
    </source>
</evidence>
<dbReference type="Gene3D" id="3.80.10.10">
    <property type="entry name" value="Ribonuclease Inhibitor"/>
    <property type="match status" value="3"/>
</dbReference>
<evidence type="ECO:0000313" key="14">
    <source>
        <dbReference type="EMBL" id="KAF7707076.1"/>
    </source>
</evidence>